<dbReference type="AlphaFoldDB" id="A0A372ISF2"/>
<dbReference type="Proteomes" id="UP000264702">
    <property type="component" value="Unassembled WGS sequence"/>
</dbReference>
<name>A0A372ISF2_9BACT</name>
<protein>
    <recommendedName>
        <fullName evidence="3">Phospholipase C/D domain-containing protein</fullName>
    </recommendedName>
</protein>
<organism evidence="4 5">
    <name type="scientific">Paracidobacterium acidisoli</name>
    <dbReference type="NCBI Taxonomy" id="2303751"/>
    <lineage>
        <taxon>Bacteria</taxon>
        <taxon>Pseudomonadati</taxon>
        <taxon>Acidobacteriota</taxon>
        <taxon>Terriglobia</taxon>
        <taxon>Terriglobales</taxon>
        <taxon>Acidobacteriaceae</taxon>
        <taxon>Paracidobacterium</taxon>
    </lineage>
</organism>
<comment type="caution">
    <text evidence="4">The sequence shown here is derived from an EMBL/GenBank/DDBJ whole genome shotgun (WGS) entry which is preliminary data.</text>
</comment>
<keyword evidence="2" id="KW-1133">Transmembrane helix</keyword>
<keyword evidence="2" id="KW-0472">Membrane</keyword>
<dbReference type="InterPro" id="IPR029002">
    <property type="entry name" value="PLPC/GPLD1"/>
</dbReference>
<evidence type="ECO:0000313" key="4">
    <source>
        <dbReference type="EMBL" id="RFU17824.1"/>
    </source>
</evidence>
<evidence type="ECO:0000256" key="1">
    <source>
        <dbReference type="SAM" id="MobiDB-lite"/>
    </source>
</evidence>
<feature type="domain" description="Phospholipase C/D" evidence="3">
    <location>
        <begin position="57"/>
        <end position="235"/>
    </location>
</feature>
<keyword evidence="2" id="KW-0812">Transmembrane</keyword>
<reference evidence="4 5" key="1">
    <citation type="submission" date="2018-08" db="EMBL/GenBank/DDBJ databases">
        <title>Acidipila sp. 4G-K13, an acidobacterium isolated from forest soil.</title>
        <authorList>
            <person name="Gao Z.-H."/>
            <person name="Qiu L.-H."/>
        </authorList>
    </citation>
    <scope>NUCLEOTIDE SEQUENCE [LARGE SCALE GENOMIC DNA]</scope>
    <source>
        <strain evidence="4 5">4G-K13</strain>
    </source>
</reference>
<feature type="transmembrane region" description="Helical" evidence="2">
    <location>
        <begin position="31"/>
        <end position="51"/>
    </location>
</feature>
<keyword evidence="5" id="KW-1185">Reference proteome</keyword>
<evidence type="ECO:0000259" key="3">
    <source>
        <dbReference type="Pfam" id="PF00882"/>
    </source>
</evidence>
<feature type="region of interest" description="Disordered" evidence="1">
    <location>
        <begin position="1"/>
        <end position="25"/>
    </location>
</feature>
<evidence type="ECO:0000313" key="5">
    <source>
        <dbReference type="Proteomes" id="UP000264702"/>
    </source>
</evidence>
<accession>A0A372ISF2</accession>
<dbReference type="EMBL" id="QVQT01000002">
    <property type="protein sequence ID" value="RFU17824.1"/>
    <property type="molecule type" value="Genomic_DNA"/>
</dbReference>
<gene>
    <name evidence="4" type="ORF">D0Y96_06865</name>
</gene>
<dbReference type="Pfam" id="PF00882">
    <property type="entry name" value="Zn_dep_PLPC"/>
    <property type="match status" value="1"/>
</dbReference>
<sequence length="449" mass="50724">MSRSGHRAQSAGLRKQGAGHRKGSDDSANGVGFAGIAVILLFVMFAARGAWAYSFLTHEAIIDLTWDAAIRPLLLERFPGTTEAQLREAHAYAYGGSAIQDAGYYPFGHTFFSELTHYVRTGDFISNMIHDARNVNELAFALGALSHYVGDTVGHSEATNPSTAIVFPNLEKQYGPEVTYEESPHAHIRTEFAFDIDELSSRRFAPASYLRHVGLRVSRRVLEEAFYQTYGLRLHDVLGNEFASFRSYRSSVENLLPRFAYAEVLLYRKRFPQDEPSPAFTEFTQRLKTADAENGWETFRKNKVSFRTRLLAVLIFLTPKFGPMSCLAIRGPNEQTEEKYIDSVNHSMDVYTKLLGGLGQKGQDGFQLANLDLDTGNKIRPGGYRLTDETYAKLLATITRDDVRVHVPAELRRNVREFYSNPDAPIETRKHPRQWKKVMRELATIEAPR</sequence>
<proteinExistence type="predicted"/>
<evidence type="ECO:0000256" key="2">
    <source>
        <dbReference type="SAM" id="Phobius"/>
    </source>
</evidence>